<dbReference type="STRING" id="758793.BRPE64_CCDS05360"/>
<name>R4WPW4_9BURK</name>
<keyword evidence="3" id="KW-1185">Reference proteome</keyword>
<gene>
    <name evidence="2" type="ORF">BRPE64_CCDS05360</name>
</gene>
<dbReference type="HOGENOM" id="CLU_3133211_0_0_4"/>
<reference evidence="2 3" key="2">
    <citation type="journal article" date="2018" name="Int. J. Syst. Evol. Microbiol.">
        <title>Burkholderia insecticola sp. nov., a gut symbiotic bacterium of the bean bug Riptortus pedestris.</title>
        <authorList>
            <person name="Takeshita K."/>
            <person name="Tamaki H."/>
            <person name="Ohbayashi T."/>
            <person name="Meng X.-Y."/>
            <person name="Sone T."/>
            <person name="Mitani Y."/>
            <person name="Peeters C."/>
            <person name="Kikuchi Y."/>
            <person name="Vandamme P."/>
        </authorList>
    </citation>
    <scope>NUCLEOTIDE SEQUENCE [LARGE SCALE GENOMIC DNA]</scope>
    <source>
        <strain evidence="2">RPE64</strain>
    </source>
</reference>
<dbReference type="KEGG" id="buo:BRPE64_CCDS05360"/>
<proteinExistence type="predicted"/>
<dbReference type="Proteomes" id="UP000013966">
    <property type="component" value="Chromosome 3"/>
</dbReference>
<evidence type="ECO:0000313" key="3">
    <source>
        <dbReference type="Proteomes" id="UP000013966"/>
    </source>
</evidence>
<accession>R4WPW4</accession>
<dbReference type="EMBL" id="AP013060">
    <property type="protein sequence ID" value="BAN26619.1"/>
    <property type="molecule type" value="Genomic_DNA"/>
</dbReference>
<protein>
    <submittedName>
        <fullName evidence="2">Uncharacterized protein</fullName>
    </submittedName>
</protein>
<organism evidence="2 3">
    <name type="scientific">Caballeronia insecticola</name>
    <dbReference type="NCBI Taxonomy" id="758793"/>
    <lineage>
        <taxon>Bacteria</taxon>
        <taxon>Pseudomonadati</taxon>
        <taxon>Pseudomonadota</taxon>
        <taxon>Betaproteobacteria</taxon>
        <taxon>Burkholderiales</taxon>
        <taxon>Burkholderiaceae</taxon>
        <taxon>Caballeronia</taxon>
    </lineage>
</organism>
<keyword evidence="1" id="KW-1133">Transmembrane helix</keyword>
<keyword evidence="1" id="KW-0812">Transmembrane</keyword>
<reference evidence="2 3" key="1">
    <citation type="journal article" date="2013" name="Genome Announc.">
        <title>Complete Genome Sequence of Burkholderia sp. Strain RPE64, Bacterial Symbiont of the Bean Bug Riptortus pedestris.</title>
        <authorList>
            <person name="Shibata T.F."/>
            <person name="Maeda T."/>
            <person name="Nikoh N."/>
            <person name="Yamaguchi K."/>
            <person name="Oshima K."/>
            <person name="Hattori M."/>
            <person name="Nishiyama T."/>
            <person name="Hasebe M."/>
            <person name="Fukatsu T."/>
            <person name="Kikuchi Y."/>
            <person name="Shigenobu S."/>
        </authorList>
    </citation>
    <scope>NUCLEOTIDE SEQUENCE [LARGE SCALE GENOMIC DNA]</scope>
</reference>
<evidence type="ECO:0000256" key="1">
    <source>
        <dbReference type="SAM" id="Phobius"/>
    </source>
</evidence>
<evidence type="ECO:0000313" key="2">
    <source>
        <dbReference type="EMBL" id="BAN26619.1"/>
    </source>
</evidence>
<dbReference type="AlphaFoldDB" id="R4WPW4"/>
<sequence>MSPPDGWLCGDILDIRYWICQSLFLIFCDGNLNRIWQRYEPRRAGRFRL</sequence>
<keyword evidence="1" id="KW-0472">Membrane</keyword>
<feature type="transmembrane region" description="Helical" evidence="1">
    <location>
        <begin position="15"/>
        <end position="36"/>
    </location>
</feature>
<dbReference type="PATRIC" id="fig|758793.3.peg.4847"/>